<evidence type="ECO:0000256" key="2">
    <source>
        <dbReference type="ARBA" id="ARBA00022723"/>
    </source>
</evidence>
<dbReference type="OrthoDB" id="27002at2"/>
<dbReference type="EMBL" id="FQZP01000017">
    <property type="protein sequence ID" value="SHI96988.1"/>
    <property type="molecule type" value="Genomic_DNA"/>
</dbReference>
<proteinExistence type="inferred from homology"/>
<dbReference type="InterPro" id="IPR014710">
    <property type="entry name" value="RmlC-like_jellyroll"/>
</dbReference>
<evidence type="ECO:0000256" key="8">
    <source>
        <dbReference type="ARBA" id="ARBA00044972"/>
    </source>
</evidence>
<comment type="catalytic activity">
    <reaction evidence="6">
        <text>D-lyxose = D-xylulose</text>
        <dbReference type="Rhea" id="RHEA:14201"/>
        <dbReference type="ChEBI" id="CHEBI:16789"/>
        <dbReference type="ChEBI" id="CHEBI:17140"/>
        <dbReference type="EC" id="5.3.1.15"/>
    </reaction>
</comment>
<evidence type="ECO:0000256" key="7">
    <source>
        <dbReference type="ARBA" id="ARBA00044951"/>
    </source>
</evidence>
<keyword evidence="3" id="KW-0464">Manganese</keyword>
<dbReference type="Proteomes" id="UP000324781">
    <property type="component" value="Unassembled WGS sequence"/>
</dbReference>
<dbReference type="InterPro" id="IPR010864">
    <property type="entry name" value="D-lyxose_isomer"/>
</dbReference>
<name>A0A1M6FGW9_9FIRM</name>
<dbReference type="GO" id="GO:0046872">
    <property type="term" value="F:metal ion binding"/>
    <property type="evidence" value="ECO:0007669"/>
    <property type="project" value="UniProtKB-KW"/>
</dbReference>
<comment type="similarity">
    <text evidence="7">Belongs to the D-lyxose ketol-isomerase family.</text>
</comment>
<dbReference type="AlphaFoldDB" id="A0A1M6FGW9"/>
<keyword evidence="4" id="KW-0413">Isomerase</keyword>
<evidence type="ECO:0000256" key="1">
    <source>
        <dbReference type="ARBA" id="ARBA00001936"/>
    </source>
</evidence>
<reference evidence="9 10" key="1">
    <citation type="submission" date="2016-11" db="EMBL/GenBank/DDBJ databases">
        <authorList>
            <person name="Varghese N."/>
            <person name="Submissions S."/>
        </authorList>
    </citation>
    <scope>NUCLEOTIDE SEQUENCE [LARGE SCALE GENOMIC DNA]</scope>
    <source>
        <strain evidence="9 10">DSM 19027</strain>
    </source>
</reference>
<keyword evidence="2" id="KW-0479">Metal-binding</keyword>
<evidence type="ECO:0000256" key="4">
    <source>
        <dbReference type="ARBA" id="ARBA00023235"/>
    </source>
</evidence>
<dbReference type="Pfam" id="PF07385">
    <property type="entry name" value="Lyx_isomer"/>
    <property type="match status" value="1"/>
</dbReference>
<gene>
    <name evidence="9" type="ORF">SAMN05444373_101718</name>
</gene>
<dbReference type="Gene3D" id="2.60.120.10">
    <property type="entry name" value="Jelly Rolls"/>
    <property type="match status" value="1"/>
</dbReference>
<evidence type="ECO:0000256" key="6">
    <source>
        <dbReference type="ARBA" id="ARBA00044907"/>
    </source>
</evidence>
<sequence>MKRSEINRIIQDGIEFFKAHHFALPPFAFWSPEEWRSRGKEYDEIRDNHLGWDITDFGSGDYQHTGLFLFTLRNGNINIPKYRKTYAEKIMIVGESQVTPFHFHWKKTEDIINRGGGNLMIRLFNATSDGEFANTPVTVHSDGREYQVPAGATIKLVPGESITLYPGQYHSFWGEPGKGRVLVGEVSECNDDYTDNRFHEEIGRFPTIEEDEPPLYYLVNDYPEASE</sequence>
<protein>
    <recommendedName>
        <fullName evidence="8">D-lyxose ketol-isomerase</fullName>
        <ecNumber evidence="8">5.3.1.15</ecNumber>
    </recommendedName>
</protein>
<evidence type="ECO:0000313" key="9">
    <source>
        <dbReference type="EMBL" id="SHI96988.1"/>
    </source>
</evidence>
<dbReference type="GO" id="GO:0047828">
    <property type="term" value="F:D-lyxose ketol-isomerase activity"/>
    <property type="evidence" value="ECO:0007669"/>
    <property type="project" value="UniProtKB-EC"/>
</dbReference>
<evidence type="ECO:0000313" key="10">
    <source>
        <dbReference type="Proteomes" id="UP000324781"/>
    </source>
</evidence>
<dbReference type="EC" id="5.3.1.15" evidence="8"/>
<dbReference type="InterPro" id="IPR047581">
    <property type="entry name" value="EcSI_cupin"/>
</dbReference>
<comment type="cofactor">
    <cofactor evidence="1">
        <name>Mn(2+)</name>
        <dbReference type="ChEBI" id="CHEBI:29035"/>
    </cofactor>
</comment>
<evidence type="ECO:0000256" key="5">
    <source>
        <dbReference type="ARBA" id="ARBA00023277"/>
    </source>
</evidence>
<keyword evidence="10" id="KW-1185">Reference proteome</keyword>
<accession>A0A1M6FGW9</accession>
<evidence type="ECO:0000256" key="3">
    <source>
        <dbReference type="ARBA" id="ARBA00023211"/>
    </source>
</evidence>
<organism evidence="9 10">
    <name type="scientific">Thermoclostridium caenicola</name>
    <dbReference type="NCBI Taxonomy" id="659425"/>
    <lineage>
        <taxon>Bacteria</taxon>
        <taxon>Bacillati</taxon>
        <taxon>Bacillota</taxon>
        <taxon>Clostridia</taxon>
        <taxon>Eubacteriales</taxon>
        <taxon>Oscillospiraceae</taxon>
        <taxon>Thermoclostridium</taxon>
    </lineage>
</organism>
<keyword evidence="5" id="KW-0119">Carbohydrate metabolism</keyword>
<dbReference type="CDD" id="cd20309">
    <property type="entry name" value="cupin_EcSI"/>
    <property type="match status" value="1"/>
</dbReference>
<dbReference type="RefSeq" id="WP_149678499.1">
    <property type="nucleotide sequence ID" value="NZ_DAONMB010000021.1"/>
</dbReference>